<feature type="binding site" evidence="8">
    <location>
        <position position="66"/>
    </location>
    <ligand>
        <name>Zn(2+)</name>
        <dbReference type="ChEBI" id="CHEBI:29105"/>
    </ligand>
</feature>
<feature type="binding site" evidence="8">
    <location>
        <position position="15"/>
    </location>
    <ligand>
        <name>Zn(2+)</name>
        <dbReference type="ChEBI" id="CHEBI:29105"/>
    </ligand>
</feature>
<dbReference type="InterPro" id="IPR013087">
    <property type="entry name" value="Znf_C2H2_type"/>
</dbReference>
<feature type="domain" description="C2H2-type" evidence="10">
    <location>
        <begin position="369"/>
        <end position="397"/>
    </location>
</feature>
<evidence type="ECO:0000313" key="12">
    <source>
        <dbReference type="Proteomes" id="UP001652626"/>
    </source>
</evidence>
<keyword evidence="12" id="KW-1185">Reference proteome</keyword>
<dbReference type="GO" id="GO:0008270">
    <property type="term" value="F:zinc ion binding"/>
    <property type="evidence" value="ECO:0007669"/>
    <property type="project" value="UniProtKB-UniRule"/>
</dbReference>
<dbReference type="AlphaFoldDB" id="A0A8B8I014"/>
<evidence type="ECO:0000256" key="6">
    <source>
        <dbReference type="ARBA" id="ARBA00023242"/>
    </source>
</evidence>
<evidence type="ECO:0000259" key="10">
    <source>
        <dbReference type="PROSITE" id="PS50157"/>
    </source>
</evidence>
<dbReference type="SMART" id="SM00868">
    <property type="entry name" value="zf-AD"/>
    <property type="match status" value="2"/>
</dbReference>
<proteinExistence type="predicted"/>
<evidence type="ECO:0000256" key="5">
    <source>
        <dbReference type="ARBA" id="ARBA00022833"/>
    </source>
</evidence>
<keyword evidence="6" id="KW-0539">Nucleus</keyword>
<dbReference type="OMA" id="LRFPCPY"/>
<dbReference type="PROSITE" id="PS50157">
    <property type="entry name" value="ZINC_FINGER_C2H2_2"/>
    <property type="match status" value="5"/>
</dbReference>
<feature type="compositionally biased region" description="Basic residues" evidence="9">
    <location>
        <begin position="160"/>
        <end position="176"/>
    </location>
</feature>
<feature type="domain" description="C2H2-type" evidence="10">
    <location>
        <begin position="402"/>
        <end position="430"/>
    </location>
</feature>
<evidence type="ECO:0000256" key="1">
    <source>
        <dbReference type="ARBA" id="ARBA00004123"/>
    </source>
</evidence>
<feature type="binding site" evidence="8">
    <location>
        <position position="12"/>
    </location>
    <ligand>
        <name>Zn(2+)</name>
        <dbReference type="ChEBI" id="CHEBI:29105"/>
    </ligand>
</feature>
<name>A0A8B8I014_VANTA</name>
<sequence>MYSFESNCRNICRCCRMEGCFKNISGEYYHSGHKEIYENMLKETFNINIIIHKNSTEISTMICDSCILKLRAALAFKNMVIASENKLSLYFSKLHSGSDKGLQHSVNVKDDLIKSESLKIELDEDHVVDIEQSDRFDDDSPSVKDEIEFEEKDQGVVNNGKRKPEHGNRKSKRKKLMCSTDEIPNSEKDWIKITERRGRGPILRENSLKLLSNSTMFVFQWNKSRYTCFCCKQPFMDMCSLRDHSNKEHSIQNIEKKIITQQNRLLKVEISSLSCKKCKEKLNTINDLRQHLIKNHEIKFDIEEDLLIPFKIQTEGLKCQMCSETFRKFRLLNMHVNKHFKNHVCHICGASFTNLVFLNLHKTRSHKTFNCNECDITFPNRTDKKTHDRIEHNVKFERKLRFPCPYCDERFFQENFKVQHLVEKHGMLKPEYKCSLCVKVFITKSLCNNHVKNVHMKEKKHECAICHNLFYTKSDVTRHRVTHTREKKFSCSLCNSPFSTRDSLRRHMKRTHEVVN</sequence>
<evidence type="ECO:0000256" key="3">
    <source>
        <dbReference type="ARBA" id="ARBA00022737"/>
    </source>
</evidence>
<dbReference type="SUPFAM" id="SSF57667">
    <property type="entry name" value="beta-beta-alpha zinc fingers"/>
    <property type="match status" value="4"/>
</dbReference>
<dbReference type="PROSITE" id="PS51915">
    <property type="entry name" value="ZAD"/>
    <property type="match status" value="1"/>
</dbReference>
<feature type="domain" description="C2H2-type" evidence="10">
    <location>
        <begin position="489"/>
        <end position="512"/>
    </location>
</feature>
<evidence type="ECO:0000256" key="2">
    <source>
        <dbReference type="ARBA" id="ARBA00022723"/>
    </source>
</evidence>
<accession>A0A8B8I014</accession>
<gene>
    <name evidence="13" type="primary">LOC113395893</name>
</gene>
<evidence type="ECO:0000256" key="9">
    <source>
        <dbReference type="SAM" id="MobiDB-lite"/>
    </source>
</evidence>
<evidence type="ECO:0000256" key="7">
    <source>
        <dbReference type="PROSITE-ProRule" id="PRU00042"/>
    </source>
</evidence>
<dbReference type="GO" id="GO:0005634">
    <property type="term" value="C:nucleus"/>
    <property type="evidence" value="ECO:0007669"/>
    <property type="project" value="InterPro"/>
</dbReference>
<feature type="domain" description="ZAD" evidence="11">
    <location>
        <begin position="10"/>
        <end position="90"/>
    </location>
</feature>
<dbReference type="Pfam" id="PF13912">
    <property type="entry name" value="zf-C2H2_6"/>
    <property type="match status" value="1"/>
</dbReference>
<evidence type="ECO:0000256" key="4">
    <source>
        <dbReference type="ARBA" id="ARBA00022771"/>
    </source>
</evidence>
<feature type="region of interest" description="Disordered" evidence="9">
    <location>
        <begin position="151"/>
        <end position="177"/>
    </location>
</feature>
<dbReference type="OrthoDB" id="3838338at2759"/>
<feature type="domain" description="C2H2-type" evidence="10">
    <location>
        <begin position="432"/>
        <end position="460"/>
    </location>
</feature>
<organism evidence="12 13">
    <name type="scientific">Vanessa tameamea</name>
    <name type="common">Kamehameha butterfly</name>
    <dbReference type="NCBI Taxonomy" id="334116"/>
    <lineage>
        <taxon>Eukaryota</taxon>
        <taxon>Metazoa</taxon>
        <taxon>Ecdysozoa</taxon>
        <taxon>Arthropoda</taxon>
        <taxon>Hexapoda</taxon>
        <taxon>Insecta</taxon>
        <taxon>Pterygota</taxon>
        <taxon>Neoptera</taxon>
        <taxon>Endopterygota</taxon>
        <taxon>Lepidoptera</taxon>
        <taxon>Glossata</taxon>
        <taxon>Ditrysia</taxon>
        <taxon>Papilionoidea</taxon>
        <taxon>Nymphalidae</taxon>
        <taxon>Nymphalinae</taxon>
        <taxon>Vanessa</taxon>
    </lineage>
</organism>
<evidence type="ECO:0000259" key="11">
    <source>
        <dbReference type="PROSITE" id="PS51915"/>
    </source>
</evidence>
<keyword evidence="2 8" id="KW-0479">Metal-binding</keyword>
<evidence type="ECO:0000256" key="8">
    <source>
        <dbReference type="PROSITE-ProRule" id="PRU01263"/>
    </source>
</evidence>
<dbReference type="InterPro" id="IPR012934">
    <property type="entry name" value="Znf_AD"/>
</dbReference>
<feature type="domain" description="C2H2-type" evidence="10">
    <location>
        <begin position="461"/>
        <end position="488"/>
    </location>
</feature>
<dbReference type="Pfam" id="PF00096">
    <property type="entry name" value="zf-C2H2"/>
    <property type="match status" value="1"/>
</dbReference>
<dbReference type="Gene3D" id="3.30.160.60">
    <property type="entry name" value="Classic Zinc Finger"/>
    <property type="match status" value="5"/>
</dbReference>
<keyword evidence="4 7" id="KW-0863">Zinc-finger</keyword>
<dbReference type="GeneID" id="113395893"/>
<protein>
    <submittedName>
        <fullName evidence="13">Zinc finger protein 454-like</fullName>
    </submittedName>
</protein>
<dbReference type="InterPro" id="IPR050888">
    <property type="entry name" value="ZnF_C2H2-type_TF"/>
</dbReference>
<reference evidence="13" key="1">
    <citation type="submission" date="2025-08" db="UniProtKB">
        <authorList>
            <consortium name="RefSeq"/>
        </authorList>
    </citation>
    <scope>IDENTIFICATION</scope>
    <source>
        <tissue evidence="13">Whole body</tissue>
    </source>
</reference>
<dbReference type="InterPro" id="IPR036236">
    <property type="entry name" value="Znf_C2H2_sf"/>
</dbReference>
<dbReference type="SMART" id="SM00355">
    <property type="entry name" value="ZnF_C2H2"/>
    <property type="match status" value="9"/>
</dbReference>
<keyword evidence="5 8" id="KW-0862">Zinc</keyword>
<keyword evidence="3" id="KW-0677">Repeat</keyword>
<comment type="subcellular location">
    <subcellularLocation>
        <location evidence="1">Nucleus</location>
    </subcellularLocation>
</comment>
<dbReference type="PANTHER" id="PTHR24406">
    <property type="entry name" value="TRANSCRIPTIONAL REPRESSOR CTCFL-RELATED"/>
    <property type="match status" value="1"/>
</dbReference>
<dbReference type="Proteomes" id="UP001652626">
    <property type="component" value="Chromosome 29"/>
</dbReference>
<evidence type="ECO:0000313" key="13">
    <source>
        <dbReference type="RefSeq" id="XP_026489396.2"/>
    </source>
</evidence>
<dbReference type="PROSITE" id="PS00028">
    <property type="entry name" value="ZINC_FINGER_C2H2_1"/>
    <property type="match status" value="8"/>
</dbReference>
<feature type="binding site" evidence="8">
    <location>
        <position position="63"/>
    </location>
    <ligand>
        <name>Zn(2+)</name>
        <dbReference type="ChEBI" id="CHEBI:29105"/>
    </ligand>
</feature>
<dbReference type="RefSeq" id="XP_026489396.2">
    <property type="nucleotide sequence ID" value="XM_026633611.2"/>
</dbReference>